<reference evidence="2 3" key="1">
    <citation type="submission" date="2015-05" db="EMBL/GenBank/DDBJ databases">
        <title>Draft genome of Burkholderia cepacia LK29.</title>
        <authorList>
            <person name="Chan X.Y."/>
        </authorList>
    </citation>
    <scope>NUCLEOTIDE SEQUENCE [LARGE SCALE GENOMIC DNA]</scope>
    <source>
        <strain evidence="2 3">LK29</strain>
    </source>
</reference>
<name>A0A0J5WXS0_BURCE</name>
<dbReference type="RefSeq" id="WP_048246446.1">
    <property type="nucleotide sequence ID" value="NZ_LDWR01000024.1"/>
</dbReference>
<evidence type="ECO:0000313" key="3">
    <source>
        <dbReference type="Proteomes" id="UP000036338"/>
    </source>
</evidence>
<protein>
    <recommendedName>
        <fullName evidence="1">DUF6900 domain-containing protein</fullName>
    </recommendedName>
</protein>
<dbReference type="InterPro" id="IPR054195">
    <property type="entry name" value="DUF6900"/>
</dbReference>
<dbReference type="Proteomes" id="UP000036338">
    <property type="component" value="Unassembled WGS sequence"/>
</dbReference>
<feature type="domain" description="DUF6900" evidence="1">
    <location>
        <begin position="7"/>
        <end position="54"/>
    </location>
</feature>
<dbReference type="AlphaFoldDB" id="A0A0J5WXS0"/>
<evidence type="ECO:0000259" key="1">
    <source>
        <dbReference type="Pfam" id="PF21841"/>
    </source>
</evidence>
<gene>
    <name evidence="2" type="ORF">VL15_15200</name>
</gene>
<comment type="caution">
    <text evidence="2">The sequence shown here is derived from an EMBL/GenBank/DDBJ whole genome shotgun (WGS) entry which is preliminary data.</text>
</comment>
<evidence type="ECO:0000313" key="2">
    <source>
        <dbReference type="EMBL" id="KML57061.1"/>
    </source>
</evidence>
<organism evidence="2 3">
    <name type="scientific">Burkholderia cepacia</name>
    <name type="common">Pseudomonas cepacia</name>
    <dbReference type="NCBI Taxonomy" id="292"/>
    <lineage>
        <taxon>Bacteria</taxon>
        <taxon>Pseudomonadati</taxon>
        <taxon>Pseudomonadota</taxon>
        <taxon>Betaproteobacteria</taxon>
        <taxon>Burkholderiales</taxon>
        <taxon>Burkholderiaceae</taxon>
        <taxon>Burkholderia</taxon>
        <taxon>Burkholderia cepacia complex</taxon>
    </lineage>
</organism>
<accession>A0A0J5WXS0</accession>
<proteinExistence type="predicted"/>
<sequence>MTKNEIEMLLFAIARIHLRIDTLETRHSDRLDFHDCAVWCIRDALAAAFDVGVRHEKLNKSN</sequence>
<dbReference type="Pfam" id="PF21841">
    <property type="entry name" value="DUF6900"/>
    <property type="match status" value="1"/>
</dbReference>
<dbReference type="PATRIC" id="fig|292.27.peg.2980"/>
<dbReference type="EMBL" id="LDWR01000024">
    <property type="protein sequence ID" value="KML57061.1"/>
    <property type="molecule type" value="Genomic_DNA"/>
</dbReference>